<dbReference type="AlphaFoldDB" id="A0A397VMH7"/>
<feature type="compositionally biased region" description="Basic and acidic residues" evidence="1">
    <location>
        <begin position="584"/>
        <end position="597"/>
    </location>
</feature>
<evidence type="ECO:0000313" key="3">
    <source>
        <dbReference type="Proteomes" id="UP000266673"/>
    </source>
</evidence>
<dbReference type="EMBL" id="QKWP01000280">
    <property type="protein sequence ID" value="RIB23068.1"/>
    <property type="molecule type" value="Genomic_DNA"/>
</dbReference>
<feature type="compositionally biased region" description="Basic and acidic residues" evidence="1">
    <location>
        <begin position="399"/>
        <end position="416"/>
    </location>
</feature>
<proteinExistence type="predicted"/>
<evidence type="ECO:0000313" key="2">
    <source>
        <dbReference type="EMBL" id="RIB23068.1"/>
    </source>
</evidence>
<evidence type="ECO:0000256" key="1">
    <source>
        <dbReference type="SAM" id="MobiDB-lite"/>
    </source>
</evidence>
<sequence>MWKGNLKESDAKVNKSHEIRYNKNSLYYKEEIIMIMPNDFLKIHEEQSFKAATIKRSRKLASEKNYTTTQKLPTMSATNDTSEMDSSAVEVTQSQLDNQMDIDKDDVQGDLKRRKTGKEAMEIVSTPLSPDGQNVLLEKSGHPALTPTNQQITSSDAGTMIFCDSQKTAEFLLNLHTFPQPQTISIKFSSDNPYLAQQQTQNSHVDTQLIAGNIDASVETQNWKKDSRTAIENVDQTTTEIRPTPKDNCFVDHEVPHLNKQNLVKDDNMIMEVDSNVTTSEQKMGDQQKYIHNNPYTALVDENVLQDDNYNSIRGTDNNNDYVPEIEEETNRNIASKEGNKIETESNITIEGDEVTEQRETRQMSYSEALGGHNGKRREVTQRLDNGWSEEGSNIYQTKKKDSNGLPEKYRDERNKSSPRGKLVPLPDTPELIPEMFQNLLPFKLPIKDRKETGQIVRAMRQVFTFTQLPEEYFANQLIPLPEKPEELEDEWRNLFPISNPKELRNIREHLTELRTRYTFKWLLDSYFDLPERKPPLPSTPQMLNTEIAYAFPFTPKDRSDFIRHLDLLREYYEFKKIPNDYIKHKEHLPQHPSDIKLRKKKETPTTLGLQTGERSDDKHTNNHPWATKRQGRDGSNGKERIPDDLNLIKEKISQLEGTENNVTIPITEYNKVTETIKILKESFDFTNIPTHILQLPELEKPDWDLFAYEYDESN</sequence>
<accession>A0A397VMH7</accession>
<dbReference type="Proteomes" id="UP000266673">
    <property type="component" value="Unassembled WGS sequence"/>
</dbReference>
<reference evidence="2 3" key="1">
    <citation type="submission" date="2018-06" db="EMBL/GenBank/DDBJ databases">
        <title>Comparative genomics reveals the genomic features of Rhizophagus irregularis, R. cerebriforme, R. diaphanum and Gigaspora rosea, and their symbiotic lifestyle signature.</title>
        <authorList>
            <person name="Morin E."/>
            <person name="San Clemente H."/>
            <person name="Chen E.C.H."/>
            <person name="De La Providencia I."/>
            <person name="Hainaut M."/>
            <person name="Kuo A."/>
            <person name="Kohler A."/>
            <person name="Murat C."/>
            <person name="Tang N."/>
            <person name="Roy S."/>
            <person name="Loubradou J."/>
            <person name="Henrissat B."/>
            <person name="Grigoriev I.V."/>
            <person name="Corradi N."/>
            <person name="Roux C."/>
            <person name="Martin F.M."/>
        </authorList>
    </citation>
    <scope>NUCLEOTIDE SEQUENCE [LARGE SCALE GENOMIC DNA]</scope>
    <source>
        <strain evidence="2 3">DAOM 194757</strain>
    </source>
</reference>
<comment type="caution">
    <text evidence="2">The sequence shown here is derived from an EMBL/GenBank/DDBJ whole genome shotgun (WGS) entry which is preliminary data.</text>
</comment>
<name>A0A397VMH7_9GLOM</name>
<keyword evidence="3" id="KW-1185">Reference proteome</keyword>
<gene>
    <name evidence="2" type="ORF">C2G38_2172332</name>
</gene>
<protein>
    <submittedName>
        <fullName evidence="2">Uncharacterized protein</fullName>
    </submittedName>
</protein>
<feature type="region of interest" description="Disordered" evidence="1">
    <location>
        <begin position="584"/>
        <end position="643"/>
    </location>
</feature>
<organism evidence="2 3">
    <name type="scientific">Gigaspora rosea</name>
    <dbReference type="NCBI Taxonomy" id="44941"/>
    <lineage>
        <taxon>Eukaryota</taxon>
        <taxon>Fungi</taxon>
        <taxon>Fungi incertae sedis</taxon>
        <taxon>Mucoromycota</taxon>
        <taxon>Glomeromycotina</taxon>
        <taxon>Glomeromycetes</taxon>
        <taxon>Diversisporales</taxon>
        <taxon>Gigasporaceae</taxon>
        <taxon>Gigaspora</taxon>
    </lineage>
</organism>
<feature type="region of interest" description="Disordered" evidence="1">
    <location>
        <begin position="371"/>
        <end position="424"/>
    </location>
</feature>
<feature type="compositionally biased region" description="Basic and acidic residues" evidence="1">
    <location>
        <begin position="631"/>
        <end position="643"/>
    </location>
</feature>